<dbReference type="PROSITE" id="PS00126">
    <property type="entry name" value="PDEASE_I_1"/>
    <property type="match status" value="1"/>
</dbReference>
<evidence type="ECO:0000256" key="5">
    <source>
        <dbReference type="PIRSR" id="PIRSR623088-2"/>
    </source>
</evidence>
<feature type="binding site" evidence="6">
    <location>
        <position position="643"/>
    </location>
    <ligand>
        <name>Zn(2+)</name>
        <dbReference type="ChEBI" id="CHEBI:29105"/>
        <label>2</label>
    </ligand>
</feature>
<evidence type="ECO:0000313" key="10">
    <source>
        <dbReference type="Ensembl" id="ENSCAFP00020003818.1"/>
    </source>
</evidence>
<dbReference type="CDD" id="cd00077">
    <property type="entry name" value="HDc"/>
    <property type="match status" value="1"/>
</dbReference>
<name>A0A8C0JR14_CANLU</name>
<keyword evidence="1" id="KW-0140">cGMP</keyword>
<dbReference type="AlphaFoldDB" id="A0A8C0JR14"/>
<dbReference type="InterPro" id="IPR036971">
    <property type="entry name" value="PDEase_catalytic_dom_sf"/>
</dbReference>
<sequence length="887" mass="99803">MGRWGCPGLPEESPHCSFLSSFQDALLSLGAVIHIAGFRRAVKEALSAVLPKVETVYTYLLDGESRLVCEDPPPRMGWHPLFREAVVSRKRLGCNGLGPSNLPGKPLARLVAPLAPDSQGKDWEVGRGREGLCSCSRDHVCLLSLSSSLGTLRPGRLFPAAQSPPIREYQCFSPPCPSRDPGPREPPSQREGGEWGRLQAPGEPPLRPRLSQLQQETQASRCCLLLVSEDNLQLSCKVIGDKVLEEETSFPVSSASILSEDVQQLQNMLGCELQAMLCVPVISRATDQVVALACAFNKLGGDLFTEQDERVIQHCFHYTSTVLTSTLAFQKEQKLKCECQALLQVAKNLFTHLDDVSVLLQEIITEARNLSNAEICSVFLLDQNELVAKVFDGGVVDDESYEIRIPADQGIAGHVATTGQILNIPDAYAHPLFYRGVDDSTGFRTRNILCFPIKNESQEVIGVAELVNKINGPWFSKFDEDLATAFSIYCGISIAHSLLYKKVNEAQYRSHLANEMMMYHMKVSDDEYTKLLHDGIQPVAAIDSNFASFTYTPRSLPEDDTSMAILSMLQDMNFINNYKIDCPTLARFCLMVKKGYRDPPYHNWMHAFSVSHFCYLLYKNLELTNYLEDIEIFALFISCMCHDLDHRGTNNSFQVASKSVLAALYSSEGSVMERHHFAQAIAILNTHGCNIFDHFSRKDYQRMLDLMRDIILATDLAHHLRIFKDLQKMAEVGYDRTNKQHHSLLLCLLMTSCDLSDQTKGWKTTRKIAELIYKEFFSQGDLEKAMGNRPMEMMDREKAYIPELQISFMEHIAMPIYKLLQDLFPKAAELYERVASNREHWTKVSHKFTIRGLPSNNSLDFLDEEYEVPELDGTRAPVNGCCSLDAE</sequence>
<dbReference type="Gene3D" id="3.30.450.40">
    <property type="match status" value="2"/>
</dbReference>
<dbReference type="SMART" id="SM00471">
    <property type="entry name" value="HDc"/>
    <property type="match status" value="1"/>
</dbReference>
<feature type="binding site" evidence="5">
    <location>
        <position position="754"/>
    </location>
    <ligand>
        <name>AMP</name>
        <dbReference type="ChEBI" id="CHEBI:456215"/>
    </ligand>
</feature>
<dbReference type="InterPro" id="IPR023174">
    <property type="entry name" value="PDEase_CS"/>
</dbReference>
<keyword evidence="3 7" id="KW-0378">Hydrolase</keyword>
<dbReference type="SUPFAM" id="SSF55781">
    <property type="entry name" value="GAF domain-like"/>
    <property type="match status" value="2"/>
</dbReference>
<organism evidence="10 11">
    <name type="scientific">Canis lupus dingo</name>
    <name type="common">dingo</name>
    <dbReference type="NCBI Taxonomy" id="286419"/>
    <lineage>
        <taxon>Eukaryota</taxon>
        <taxon>Metazoa</taxon>
        <taxon>Chordata</taxon>
        <taxon>Craniata</taxon>
        <taxon>Vertebrata</taxon>
        <taxon>Euteleostomi</taxon>
        <taxon>Mammalia</taxon>
        <taxon>Eutheria</taxon>
        <taxon>Laurasiatheria</taxon>
        <taxon>Carnivora</taxon>
        <taxon>Caniformia</taxon>
        <taxon>Canidae</taxon>
        <taxon>Canis</taxon>
    </lineage>
</organism>
<dbReference type="Pfam" id="PF00233">
    <property type="entry name" value="PDEase_I"/>
    <property type="match status" value="1"/>
</dbReference>
<protein>
    <recommendedName>
        <fullName evidence="7">Phosphodiesterase</fullName>
        <ecNumber evidence="7">3.1.4.-</ecNumber>
    </recommendedName>
</protein>
<dbReference type="EC" id="3.1.4.-" evidence="7"/>
<dbReference type="InterPro" id="IPR003018">
    <property type="entry name" value="GAF"/>
</dbReference>
<feature type="binding site" evidence="6">
    <location>
        <position position="754"/>
    </location>
    <ligand>
        <name>Zn(2+)</name>
        <dbReference type="ChEBI" id="CHEBI:29105"/>
        <label>1</label>
    </ligand>
</feature>
<dbReference type="GO" id="GO:0007165">
    <property type="term" value="P:signal transduction"/>
    <property type="evidence" value="ECO:0007669"/>
    <property type="project" value="InterPro"/>
</dbReference>
<dbReference type="GeneTree" id="ENSGT00940000159817"/>
<evidence type="ECO:0000256" key="7">
    <source>
        <dbReference type="RuleBase" id="RU363067"/>
    </source>
</evidence>
<evidence type="ECO:0000256" key="2">
    <source>
        <dbReference type="ARBA" id="ARBA00022723"/>
    </source>
</evidence>
<evidence type="ECO:0000259" key="9">
    <source>
        <dbReference type="PROSITE" id="PS51845"/>
    </source>
</evidence>
<dbReference type="GO" id="GO:0046872">
    <property type="term" value="F:metal ion binding"/>
    <property type="evidence" value="ECO:0007669"/>
    <property type="project" value="UniProtKB-KW"/>
</dbReference>
<evidence type="ECO:0000256" key="1">
    <source>
        <dbReference type="ARBA" id="ARBA00022535"/>
    </source>
</evidence>
<reference evidence="10" key="1">
    <citation type="submission" date="2025-08" db="UniProtKB">
        <authorList>
            <consortium name="Ensembl"/>
        </authorList>
    </citation>
    <scope>IDENTIFICATION</scope>
</reference>
<dbReference type="Proteomes" id="UP000694391">
    <property type="component" value="Unplaced"/>
</dbReference>
<accession>A0A8C0JR14</accession>
<dbReference type="Ensembl" id="ENSCAFT00020004425.1">
    <property type="protein sequence ID" value="ENSCAFP00020003818.1"/>
    <property type="gene ID" value="ENSCAFG00020002505.1"/>
</dbReference>
<evidence type="ECO:0000256" key="6">
    <source>
        <dbReference type="PIRSR" id="PIRSR623088-3"/>
    </source>
</evidence>
<dbReference type="GO" id="GO:0004114">
    <property type="term" value="F:3',5'-cyclic-nucleotide phosphodiesterase activity"/>
    <property type="evidence" value="ECO:0007669"/>
    <property type="project" value="InterPro"/>
</dbReference>
<dbReference type="PRINTS" id="PR00387">
    <property type="entry name" value="PDIESTERASE1"/>
</dbReference>
<evidence type="ECO:0000313" key="11">
    <source>
        <dbReference type="Proteomes" id="UP000694391"/>
    </source>
</evidence>
<proteinExistence type="inferred from homology"/>
<feature type="active site" description="Proton donor" evidence="4">
    <location>
        <position position="602"/>
    </location>
</feature>
<dbReference type="InterPro" id="IPR029016">
    <property type="entry name" value="GAF-like_dom_sf"/>
</dbReference>
<dbReference type="SUPFAM" id="SSF109604">
    <property type="entry name" value="HD-domain/PDEase-like"/>
    <property type="match status" value="1"/>
</dbReference>
<feature type="binding site" evidence="6">
    <location>
        <position position="606"/>
    </location>
    <ligand>
        <name>Zn(2+)</name>
        <dbReference type="ChEBI" id="CHEBI:29105"/>
        <label>1</label>
    </ligand>
</feature>
<dbReference type="FunFam" id="1.10.1300.10:FF:000009">
    <property type="entry name" value="Phosphodiesterase"/>
    <property type="match status" value="1"/>
</dbReference>
<dbReference type="Pfam" id="PF01590">
    <property type="entry name" value="GAF"/>
    <property type="match status" value="1"/>
</dbReference>
<keyword evidence="2 6" id="KW-0479">Metal-binding</keyword>
<evidence type="ECO:0000256" key="3">
    <source>
        <dbReference type="ARBA" id="ARBA00022801"/>
    </source>
</evidence>
<feature type="region of interest" description="Disordered" evidence="8">
    <location>
        <begin position="171"/>
        <end position="208"/>
    </location>
</feature>
<feature type="compositionally biased region" description="Basic and acidic residues" evidence="8">
    <location>
        <begin position="181"/>
        <end position="194"/>
    </location>
</feature>
<dbReference type="SMART" id="SM00065">
    <property type="entry name" value="GAF"/>
    <property type="match status" value="2"/>
</dbReference>
<reference evidence="10" key="2">
    <citation type="submission" date="2025-09" db="UniProtKB">
        <authorList>
            <consortium name="Ensembl"/>
        </authorList>
    </citation>
    <scope>IDENTIFICATION</scope>
</reference>
<feature type="binding site" evidence="6">
    <location>
        <position position="643"/>
    </location>
    <ligand>
        <name>Zn(2+)</name>
        <dbReference type="ChEBI" id="CHEBI:29105"/>
        <label>1</label>
    </ligand>
</feature>
<dbReference type="Gene3D" id="1.10.1300.10">
    <property type="entry name" value="3'5'-cyclic nucleotide phosphodiesterase, catalytic domain"/>
    <property type="match status" value="1"/>
</dbReference>
<dbReference type="PROSITE" id="PS51845">
    <property type="entry name" value="PDEASE_I_2"/>
    <property type="match status" value="1"/>
</dbReference>
<feature type="binding site" evidence="6">
    <location>
        <position position="642"/>
    </location>
    <ligand>
        <name>Zn(2+)</name>
        <dbReference type="ChEBI" id="CHEBI:29105"/>
        <label>1</label>
    </ligand>
</feature>
<dbReference type="PANTHER" id="PTHR11347">
    <property type="entry name" value="CYCLIC NUCLEOTIDE PHOSPHODIESTERASE"/>
    <property type="match status" value="1"/>
</dbReference>
<feature type="domain" description="PDEase" evidence="9">
    <location>
        <begin position="524"/>
        <end position="848"/>
    </location>
</feature>
<comment type="cofactor">
    <cofactor evidence="7">
        <name>a divalent metal cation</name>
        <dbReference type="ChEBI" id="CHEBI:60240"/>
    </cofactor>
    <text evidence="7">Binds 2 divalent metal cations per subunit. Site 1 may preferentially bind zinc ions, while site 2 has a preference for magnesium and/or manganese ions.</text>
</comment>
<dbReference type="InterPro" id="IPR023088">
    <property type="entry name" value="PDEase"/>
</dbReference>
<comment type="similarity">
    <text evidence="7">Belongs to the cyclic nucleotide phosphodiesterase family.</text>
</comment>
<evidence type="ECO:0000256" key="4">
    <source>
        <dbReference type="PIRSR" id="PIRSR623088-1"/>
    </source>
</evidence>
<dbReference type="InterPro" id="IPR003607">
    <property type="entry name" value="HD/PDEase_dom"/>
</dbReference>
<feature type="binding site" evidence="5">
    <location>
        <position position="643"/>
    </location>
    <ligand>
        <name>AMP</name>
        <dbReference type="ChEBI" id="CHEBI:456215"/>
    </ligand>
</feature>
<dbReference type="FunFam" id="3.30.450.40:FF:000007">
    <property type="entry name" value="Phosphodiesterase"/>
    <property type="match status" value="1"/>
</dbReference>
<feature type="binding site" evidence="5">
    <location>
        <position position="805"/>
    </location>
    <ligand>
        <name>AMP</name>
        <dbReference type="ChEBI" id="CHEBI:456215"/>
    </ligand>
</feature>
<dbReference type="InterPro" id="IPR002073">
    <property type="entry name" value="PDEase_catalytic_dom"/>
</dbReference>
<evidence type="ECO:0000256" key="8">
    <source>
        <dbReference type="SAM" id="MobiDB-lite"/>
    </source>
</evidence>
<feature type="binding site" evidence="5">
    <location>
        <begin position="602"/>
        <end position="606"/>
    </location>
    <ligand>
        <name>AMP</name>
        <dbReference type="ChEBI" id="CHEBI:456215"/>
    </ligand>
</feature>
<keyword evidence="11" id="KW-1185">Reference proteome</keyword>